<proteinExistence type="predicted"/>
<dbReference type="Proteomes" id="UP000683000">
    <property type="component" value="Unassembled WGS sequence"/>
</dbReference>
<dbReference type="AlphaFoldDB" id="A0A8I2YGI8"/>
<dbReference type="EMBL" id="JAGFBS010000040">
    <property type="protein sequence ID" value="KAG6371068.1"/>
    <property type="molecule type" value="Genomic_DNA"/>
</dbReference>
<accession>A0A8I2YGI8</accession>
<name>A0A8I2YGI8_9AGAM</name>
<sequence length="89" mass="9898">MQSSSGFTFSKFLLVTLAVLMAWTAVAQGAGESDDPSSWYRRCSRQYAAISSKRARNDDIVDFGTSFTVEANKSLRRKLQPRKMVSRGA</sequence>
<reference evidence="2" key="1">
    <citation type="submission" date="2021-03" db="EMBL/GenBank/DDBJ databases">
        <title>Evolutionary innovations through gain and loss of genes in the ectomycorrhizal Boletales.</title>
        <authorList>
            <person name="Wu G."/>
            <person name="Miyauchi S."/>
            <person name="Morin E."/>
            <person name="Yang Z.-L."/>
            <person name="Xu J."/>
            <person name="Martin F.M."/>
        </authorList>
    </citation>
    <scope>NUCLEOTIDE SEQUENCE</scope>
    <source>
        <strain evidence="2">BR01</strain>
    </source>
</reference>
<gene>
    <name evidence="2" type="ORF">JVT61DRAFT_10606</name>
</gene>
<evidence type="ECO:0000256" key="1">
    <source>
        <dbReference type="SAM" id="SignalP"/>
    </source>
</evidence>
<feature type="chain" id="PRO_5034790982" evidence="1">
    <location>
        <begin position="30"/>
        <end position="89"/>
    </location>
</feature>
<dbReference type="OrthoDB" id="2710130at2759"/>
<evidence type="ECO:0000313" key="2">
    <source>
        <dbReference type="EMBL" id="KAG6371068.1"/>
    </source>
</evidence>
<evidence type="ECO:0000313" key="3">
    <source>
        <dbReference type="Proteomes" id="UP000683000"/>
    </source>
</evidence>
<keyword evidence="1" id="KW-0732">Signal</keyword>
<protein>
    <submittedName>
        <fullName evidence="2">Uncharacterized protein</fullName>
    </submittedName>
</protein>
<keyword evidence="3" id="KW-1185">Reference proteome</keyword>
<organism evidence="2 3">
    <name type="scientific">Boletus reticuloceps</name>
    <dbReference type="NCBI Taxonomy" id="495285"/>
    <lineage>
        <taxon>Eukaryota</taxon>
        <taxon>Fungi</taxon>
        <taxon>Dikarya</taxon>
        <taxon>Basidiomycota</taxon>
        <taxon>Agaricomycotina</taxon>
        <taxon>Agaricomycetes</taxon>
        <taxon>Agaricomycetidae</taxon>
        <taxon>Boletales</taxon>
        <taxon>Boletineae</taxon>
        <taxon>Boletaceae</taxon>
        <taxon>Boletoideae</taxon>
        <taxon>Boletus</taxon>
    </lineage>
</organism>
<feature type="signal peptide" evidence="1">
    <location>
        <begin position="1"/>
        <end position="29"/>
    </location>
</feature>
<comment type="caution">
    <text evidence="2">The sequence shown here is derived from an EMBL/GenBank/DDBJ whole genome shotgun (WGS) entry which is preliminary data.</text>
</comment>